<dbReference type="GeneID" id="36405449"/>
<accession>A0A0P1AGD8</accession>
<sequence>MPLNQPGLHGFPKPGLPKTSAAIAKRWHRGARNPYYNVTGVPCVQTQPPKLPNDIVRAFLEWTIAKVRFRYAKLVKEELVEVDIYAYCGDFVGHPSPAS</sequence>
<dbReference type="Proteomes" id="UP000054928">
    <property type="component" value="Unassembled WGS sequence"/>
</dbReference>
<reference evidence="2" key="1">
    <citation type="submission" date="2014-09" db="EMBL/GenBank/DDBJ databases">
        <authorList>
            <person name="Sharma Rahul"/>
            <person name="Thines Marco"/>
        </authorList>
    </citation>
    <scope>NUCLEOTIDE SEQUENCE [LARGE SCALE GENOMIC DNA]</scope>
</reference>
<organism evidence="1 2">
    <name type="scientific">Plasmopara halstedii</name>
    <name type="common">Downy mildew of sunflower</name>
    <dbReference type="NCBI Taxonomy" id="4781"/>
    <lineage>
        <taxon>Eukaryota</taxon>
        <taxon>Sar</taxon>
        <taxon>Stramenopiles</taxon>
        <taxon>Oomycota</taxon>
        <taxon>Peronosporomycetes</taxon>
        <taxon>Peronosporales</taxon>
        <taxon>Peronosporaceae</taxon>
        <taxon>Plasmopara</taxon>
    </lineage>
</organism>
<keyword evidence="2" id="KW-1185">Reference proteome</keyword>
<proteinExistence type="predicted"/>
<protein>
    <submittedName>
        <fullName evidence="1">Uncharacterized protein</fullName>
    </submittedName>
</protein>
<evidence type="ECO:0000313" key="1">
    <source>
        <dbReference type="EMBL" id="CEG40182.1"/>
    </source>
</evidence>
<dbReference type="EMBL" id="CCYD01000468">
    <property type="protein sequence ID" value="CEG40182.1"/>
    <property type="molecule type" value="Genomic_DNA"/>
</dbReference>
<dbReference type="AlphaFoldDB" id="A0A0P1AGD8"/>
<dbReference type="RefSeq" id="XP_024576551.1">
    <property type="nucleotide sequence ID" value="XM_024725812.1"/>
</dbReference>
<name>A0A0P1AGD8_PLAHL</name>
<evidence type="ECO:0000313" key="2">
    <source>
        <dbReference type="Proteomes" id="UP000054928"/>
    </source>
</evidence>